<comment type="caution">
    <text evidence="10">The sequence shown here is derived from an EMBL/GenBank/DDBJ whole genome shotgun (WGS) entry which is preliminary data.</text>
</comment>
<gene>
    <name evidence="10" type="ORF">GCM10011360_24050</name>
</gene>
<dbReference type="Pfam" id="PF00072">
    <property type="entry name" value="Response_reg"/>
    <property type="match status" value="1"/>
</dbReference>
<evidence type="ECO:0000313" key="10">
    <source>
        <dbReference type="EMBL" id="GGE35398.1"/>
    </source>
</evidence>
<evidence type="ECO:0000256" key="3">
    <source>
        <dbReference type="ARBA" id="ARBA00023015"/>
    </source>
</evidence>
<feature type="domain" description="Response regulatory" evidence="8">
    <location>
        <begin position="2"/>
        <end position="115"/>
    </location>
</feature>
<dbReference type="Pfam" id="PF00486">
    <property type="entry name" value="Trans_reg_C"/>
    <property type="match status" value="1"/>
</dbReference>
<dbReference type="GO" id="GO:0000976">
    <property type="term" value="F:transcription cis-regulatory region binding"/>
    <property type="evidence" value="ECO:0007669"/>
    <property type="project" value="TreeGrafter"/>
</dbReference>
<organism evidence="10 11">
    <name type="scientific">Primorskyibacter flagellatus</name>
    <dbReference type="NCBI Taxonomy" id="1387277"/>
    <lineage>
        <taxon>Bacteria</taxon>
        <taxon>Pseudomonadati</taxon>
        <taxon>Pseudomonadota</taxon>
        <taxon>Alphaproteobacteria</taxon>
        <taxon>Rhodobacterales</taxon>
        <taxon>Roseobacteraceae</taxon>
        <taxon>Primorskyibacter</taxon>
    </lineage>
</organism>
<keyword evidence="4 7" id="KW-0238">DNA-binding</keyword>
<proteinExistence type="predicted"/>
<evidence type="ECO:0000256" key="4">
    <source>
        <dbReference type="ARBA" id="ARBA00023125"/>
    </source>
</evidence>
<dbReference type="CDD" id="cd00383">
    <property type="entry name" value="trans_reg_C"/>
    <property type="match status" value="1"/>
</dbReference>
<accession>A0A917AAL7</accession>
<evidence type="ECO:0000259" key="9">
    <source>
        <dbReference type="PROSITE" id="PS51755"/>
    </source>
</evidence>
<keyword evidence="2" id="KW-0902">Two-component regulatory system</keyword>
<dbReference type="Proteomes" id="UP000612855">
    <property type="component" value="Unassembled WGS sequence"/>
</dbReference>
<feature type="modified residue" description="4-aspartylphosphate" evidence="6">
    <location>
        <position position="50"/>
    </location>
</feature>
<dbReference type="InterPro" id="IPR039420">
    <property type="entry name" value="WalR-like"/>
</dbReference>
<dbReference type="SUPFAM" id="SSF52172">
    <property type="entry name" value="CheY-like"/>
    <property type="match status" value="1"/>
</dbReference>
<evidence type="ECO:0000256" key="5">
    <source>
        <dbReference type="ARBA" id="ARBA00023163"/>
    </source>
</evidence>
<dbReference type="PROSITE" id="PS50110">
    <property type="entry name" value="RESPONSE_REGULATORY"/>
    <property type="match status" value="1"/>
</dbReference>
<dbReference type="SMART" id="SM00448">
    <property type="entry name" value="REC"/>
    <property type="match status" value="1"/>
</dbReference>
<dbReference type="SMART" id="SM00862">
    <property type="entry name" value="Trans_reg_C"/>
    <property type="match status" value="1"/>
</dbReference>
<dbReference type="CDD" id="cd00156">
    <property type="entry name" value="REC"/>
    <property type="match status" value="1"/>
</dbReference>
<dbReference type="GO" id="GO:0032993">
    <property type="term" value="C:protein-DNA complex"/>
    <property type="evidence" value="ECO:0007669"/>
    <property type="project" value="TreeGrafter"/>
</dbReference>
<dbReference type="PANTHER" id="PTHR48111:SF1">
    <property type="entry name" value="TWO-COMPONENT RESPONSE REGULATOR ORR33"/>
    <property type="match status" value="1"/>
</dbReference>
<name>A0A917AAL7_9RHOB</name>
<keyword evidence="1 6" id="KW-0597">Phosphoprotein</keyword>
<dbReference type="AlphaFoldDB" id="A0A917AAL7"/>
<sequence length="232" mass="25407">MRILITDTTWTMAALAHDLHEAGFLVTLAADGAELLEYLRTGQQDAVLIDPDLPDMAARDLLRQVRETDARVPLCLVQAGATPPDRQQAMTEGADDVIDWPRQAGGDLMAQLRAYVRRARGFARPEIGLGGLTLDLDLRQLRAGGTLVPLTRLEYEIVESLALRRGAVMTREEIMLQLYAWQDEPDAKILDVYLCRIRSKLALAGAADSLIATSYSHGYRLAASPEGLALAA</sequence>
<dbReference type="Gene3D" id="3.40.50.2300">
    <property type="match status" value="1"/>
</dbReference>
<dbReference type="GO" id="GO:0006355">
    <property type="term" value="P:regulation of DNA-templated transcription"/>
    <property type="evidence" value="ECO:0007669"/>
    <property type="project" value="InterPro"/>
</dbReference>
<evidence type="ECO:0000256" key="7">
    <source>
        <dbReference type="PROSITE-ProRule" id="PRU01091"/>
    </source>
</evidence>
<dbReference type="Gene3D" id="1.10.10.10">
    <property type="entry name" value="Winged helix-like DNA-binding domain superfamily/Winged helix DNA-binding domain"/>
    <property type="match status" value="1"/>
</dbReference>
<evidence type="ECO:0000256" key="6">
    <source>
        <dbReference type="PROSITE-ProRule" id="PRU00169"/>
    </source>
</evidence>
<dbReference type="InterPro" id="IPR011006">
    <property type="entry name" value="CheY-like_superfamily"/>
</dbReference>
<dbReference type="InterPro" id="IPR001867">
    <property type="entry name" value="OmpR/PhoB-type_DNA-bd"/>
</dbReference>
<dbReference type="InterPro" id="IPR001789">
    <property type="entry name" value="Sig_transdc_resp-reg_receiver"/>
</dbReference>
<keyword evidence="5" id="KW-0804">Transcription</keyword>
<dbReference type="EMBL" id="BMFJ01000001">
    <property type="protein sequence ID" value="GGE35398.1"/>
    <property type="molecule type" value="Genomic_DNA"/>
</dbReference>
<dbReference type="RefSeq" id="WP_188477918.1">
    <property type="nucleotide sequence ID" value="NZ_BMFJ01000001.1"/>
</dbReference>
<dbReference type="GO" id="GO:0005829">
    <property type="term" value="C:cytosol"/>
    <property type="evidence" value="ECO:0007669"/>
    <property type="project" value="TreeGrafter"/>
</dbReference>
<evidence type="ECO:0000313" key="11">
    <source>
        <dbReference type="Proteomes" id="UP000612855"/>
    </source>
</evidence>
<dbReference type="InterPro" id="IPR036388">
    <property type="entry name" value="WH-like_DNA-bd_sf"/>
</dbReference>
<keyword evidence="3" id="KW-0805">Transcription regulation</keyword>
<dbReference type="GO" id="GO:0000156">
    <property type="term" value="F:phosphorelay response regulator activity"/>
    <property type="evidence" value="ECO:0007669"/>
    <property type="project" value="TreeGrafter"/>
</dbReference>
<keyword evidence="11" id="KW-1185">Reference proteome</keyword>
<reference evidence="11" key="1">
    <citation type="journal article" date="2019" name="Int. J. Syst. Evol. Microbiol.">
        <title>The Global Catalogue of Microorganisms (GCM) 10K type strain sequencing project: providing services to taxonomists for standard genome sequencing and annotation.</title>
        <authorList>
            <consortium name="The Broad Institute Genomics Platform"/>
            <consortium name="The Broad Institute Genome Sequencing Center for Infectious Disease"/>
            <person name="Wu L."/>
            <person name="Ma J."/>
        </authorList>
    </citation>
    <scope>NUCLEOTIDE SEQUENCE [LARGE SCALE GENOMIC DNA]</scope>
    <source>
        <strain evidence="11">CGMCC 1.12664</strain>
    </source>
</reference>
<evidence type="ECO:0000256" key="2">
    <source>
        <dbReference type="ARBA" id="ARBA00023012"/>
    </source>
</evidence>
<dbReference type="PANTHER" id="PTHR48111">
    <property type="entry name" value="REGULATOR OF RPOS"/>
    <property type="match status" value="1"/>
</dbReference>
<feature type="DNA-binding region" description="OmpR/PhoB-type" evidence="7">
    <location>
        <begin position="124"/>
        <end position="223"/>
    </location>
</feature>
<feature type="domain" description="OmpR/PhoB-type" evidence="9">
    <location>
        <begin position="124"/>
        <end position="223"/>
    </location>
</feature>
<protein>
    <submittedName>
        <fullName evidence="10">DNA-binding response regulator</fullName>
    </submittedName>
</protein>
<evidence type="ECO:0000256" key="1">
    <source>
        <dbReference type="ARBA" id="ARBA00022553"/>
    </source>
</evidence>
<evidence type="ECO:0000259" key="8">
    <source>
        <dbReference type="PROSITE" id="PS50110"/>
    </source>
</evidence>
<dbReference type="PROSITE" id="PS51755">
    <property type="entry name" value="OMPR_PHOB"/>
    <property type="match status" value="1"/>
</dbReference>